<dbReference type="GO" id="GO:0016759">
    <property type="term" value="F:cellulose synthase activity"/>
    <property type="evidence" value="ECO:0007669"/>
    <property type="project" value="InterPro"/>
</dbReference>
<evidence type="ECO:0000313" key="9">
    <source>
        <dbReference type="Proteomes" id="UP001060275"/>
    </source>
</evidence>
<dbReference type="Proteomes" id="UP001060275">
    <property type="component" value="Unassembled WGS sequence"/>
</dbReference>
<evidence type="ECO:0000256" key="3">
    <source>
        <dbReference type="ARBA" id="ARBA00022679"/>
    </source>
</evidence>
<comment type="caution">
    <text evidence="8">The sequence shown here is derived from an EMBL/GenBank/DDBJ whole genome shotgun (WGS) entry which is preliminary data.</text>
</comment>
<comment type="subcellular location">
    <subcellularLocation>
        <location evidence="1">Membrane</location>
        <topology evidence="1">Multi-pass membrane protein</topology>
    </subcellularLocation>
</comment>
<feature type="transmembrane region" description="Helical" evidence="7">
    <location>
        <begin position="72"/>
        <end position="92"/>
    </location>
</feature>
<reference evidence="8" key="1">
    <citation type="submission" date="2022-06" db="EMBL/GenBank/DDBJ databases">
        <title>Devosia sp. XJ19-45 genome assembly.</title>
        <authorList>
            <person name="Li B."/>
            <person name="Cai M."/>
            <person name="Nie G."/>
            <person name="Li W."/>
        </authorList>
    </citation>
    <scope>NUCLEOTIDE SEQUENCE</scope>
    <source>
        <strain evidence="8">XJ19-45</strain>
    </source>
</reference>
<dbReference type="PANTHER" id="PTHR43867:SF2">
    <property type="entry name" value="CELLULOSE SYNTHASE CATALYTIC SUBUNIT A [UDP-FORMING]"/>
    <property type="match status" value="1"/>
</dbReference>
<feature type="transmembrane region" description="Helical" evidence="7">
    <location>
        <begin position="35"/>
        <end position="52"/>
    </location>
</feature>
<dbReference type="SUPFAM" id="SSF53448">
    <property type="entry name" value="Nucleotide-diphospho-sugar transferases"/>
    <property type="match status" value="1"/>
</dbReference>
<dbReference type="InterPro" id="IPR029044">
    <property type="entry name" value="Nucleotide-diphossugar_trans"/>
</dbReference>
<evidence type="ECO:0000256" key="7">
    <source>
        <dbReference type="SAM" id="Phobius"/>
    </source>
</evidence>
<evidence type="ECO:0000256" key="2">
    <source>
        <dbReference type="ARBA" id="ARBA00022676"/>
    </source>
</evidence>
<dbReference type="RefSeq" id="WP_254676196.1">
    <property type="nucleotide sequence ID" value="NZ_JAMWDU010000010.1"/>
</dbReference>
<evidence type="ECO:0000313" key="8">
    <source>
        <dbReference type="EMBL" id="MCP8889057.1"/>
    </source>
</evidence>
<dbReference type="InterPro" id="IPR050321">
    <property type="entry name" value="Glycosyltr_2/OpgH_subfam"/>
</dbReference>
<dbReference type="Gene3D" id="3.90.550.10">
    <property type="entry name" value="Spore Coat Polysaccharide Biosynthesis Protein SpsA, Chain A"/>
    <property type="match status" value="1"/>
</dbReference>
<proteinExistence type="predicted"/>
<feature type="transmembrane region" description="Helical" evidence="7">
    <location>
        <begin position="372"/>
        <end position="395"/>
    </location>
</feature>
<feature type="transmembrane region" description="Helical" evidence="7">
    <location>
        <begin position="407"/>
        <end position="431"/>
    </location>
</feature>
<dbReference type="GO" id="GO:0035438">
    <property type="term" value="F:cyclic-di-GMP binding"/>
    <property type="evidence" value="ECO:0007669"/>
    <property type="project" value="InterPro"/>
</dbReference>
<dbReference type="InterPro" id="IPR003919">
    <property type="entry name" value="Cell_synth_A"/>
</dbReference>
<dbReference type="AlphaFoldDB" id="A0A9Q4FUF0"/>
<feature type="transmembrane region" description="Helical" evidence="7">
    <location>
        <begin position="484"/>
        <end position="502"/>
    </location>
</feature>
<evidence type="ECO:0000256" key="6">
    <source>
        <dbReference type="ARBA" id="ARBA00023136"/>
    </source>
</evidence>
<keyword evidence="6 7" id="KW-0472">Membrane</keyword>
<feature type="transmembrane region" description="Helical" evidence="7">
    <location>
        <begin position="514"/>
        <end position="537"/>
    </location>
</feature>
<dbReference type="EMBL" id="JAMWDU010000010">
    <property type="protein sequence ID" value="MCP8889057.1"/>
    <property type="molecule type" value="Genomic_DNA"/>
</dbReference>
<keyword evidence="9" id="KW-1185">Reference proteome</keyword>
<gene>
    <name evidence="8" type="ORF">NF348_18255</name>
</gene>
<organism evidence="8 9">
    <name type="scientific">Devosia ureilytica</name>
    <dbReference type="NCBI Taxonomy" id="2952754"/>
    <lineage>
        <taxon>Bacteria</taxon>
        <taxon>Pseudomonadati</taxon>
        <taxon>Pseudomonadota</taxon>
        <taxon>Alphaproteobacteria</taxon>
        <taxon>Hyphomicrobiales</taxon>
        <taxon>Devosiaceae</taxon>
        <taxon>Devosia</taxon>
    </lineage>
</organism>
<name>A0A9Q4FUF0_9HYPH</name>
<dbReference type="GO" id="GO:0005886">
    <property type="term" value="C:plasma membrane"/>
    <property type="evidence" value="ECO:0007669"/>
    <property type="project" value="TreeGrafter"/>
</dbReference>
<keyword evidence="2 8" id="KW-0328">Glycosyltransferase</keyword>
<keyword evidence="4 7" id="KW-0812">Transmembrane</keyword>
<dbReference type="PRINTS" id="PR01439">
    <property type="entry name" value="CELLSNTHASEA"/>
</dbReference>
<dbReference type="Pfam" id="PF13641">
    <property type="entry name" value="Glyco_tranf_2_3"/>
    <property type="match status" value="1"/>
</dbReference>
<keyword evidence="3 8" id="KW-0808">Transferase</keyword>
<dbReference type="CDD" id="cd06421">
    <property type="entry name" value="CESA_CelA_like"/>
    <property type="match status" value="1"/>
</dbReference>
<evidence type="ECO:0000256" key="4">
    <source>
        <dbReference type="ARBA" id="ARBA00022692"/>
    </source>
</evidence>
<evidence type="ECO:0000256" key="5">
    <source>
        <dbReference type="ARBA" id="ARBA00022989"/>
    </source>
</evidence>
<keyword evidence="5 7" id="KW-1133">Transmembrane helix</keyword>
<protein>
    <submittedName>
        <fullName evidence="8">Glycosyltransferase</fullName>
        <ecNumber evidence="8">2.4.-.-</ecNumber>
    </submittedName>
</protein>
<dbReference type="PANTHER" id="PTHR43867">
    <property type="entry name" value="CELLULOSE SYNTHASE CATALYTIC SUBUNIT A [UDP-FORMING]"/>
    <property type="match status" value="1"/>
</dbReference>
<dbReference type="EC" id="2.4.-.-" evidence="8"/>
<feature type="transmembrane region" description="Helical" evidence="7">
    <location>
        <begin position="6"/>
        <end position="28"/>
    </location>
</feature>
<sequence length="656" mass="72880">MPVLPEWLVVLAPSIMLVGVAVSVLPFFCRDFSPVRIIVAIAAIAFSLRYLFWRVTETLADPGWTLDAFASWSFFAIEASTVVSSISAFILLSRHRNRSPEVDAVLASSGAPTDEVAVFIATYNEEWAVLERTIIGALTCDHPNKTIYVLDDGRRDWLAAACRKAGVIHITRPDNRDSKAGNINHALGLLRTGGHPPAFVAVLDADFVPHRDFLRRGLALFADEKVGLVQTPQHFFNPDPIQHNLGISRSYPDEQRFFFDYMQPSRDAWGLAVCCGTSSIVRWTALEEIGDFPTASVTEDYLLTSTLALHGYATVYLNEPLSEGLAPEGLKEYITQRARWCLGLMQIVHSRAGPFSREKLRWRDRWSILDSAAYWLTTFPFRLACILFPLLYWYFGAIVVDAKMPDIIYYFVPYYLATMIFLNFVSVGMFVPVVNDISQLVGAWDITRAAVTGLVRPRGHAFKVTMKGGARGGIVVQWTIMRRFILLFALTVIGLLIGLVSNELFDARAGEGKAVILFWTLYNLFVLAGTMLVCVELPRTSSILRMRPERVLVSAGDREWNAWLEDIHQEAVRLRGLSLPLDTEFQMSVAGVGQFGARVRQSLGATVEADISMTADQRELLVERLHTKSGAPGTGAVTLAGMGAGLLRRVIAGTIR</sequence>
<accession>A0A9Q4FUF0</accession>
<dbReference type="GO" id="GO:0006011">
    <property type="term" value="P:UDP-alpha-D-glucose metabolic process"/>
    <property type="evidence" value="ECO:0007669"/>
    <property type="project" value="InterPro"/>
</dbReference>
<evidence type="ECO:0000256" key="1">
    <source>
        <dbReference type="ARBA" id="ARBA00004141"/>
    </source>
</evidence>